<keyword evidence="2" id="KW-1185">Reference proteome</keyword>
<gene>
    <name evidence="1" type="ORF">MPNT_40160</name>
</gene>
<comment type="caution">
    <text evidence="1">The sequence shown here is derived from an EMBL/GenBank/DDBJ whole genome shotgun (WGS) entry which is preliminary data.</text>
</comment>
<accession>A0A8J2BQA4</accession>
<dbReference type="AlphaFoldDB" id="A0A8J2BQA4"/>
<organism evidence="1 2">
    <name type="scientific">Candidatus Methylacidithermus pantelleriae</name>
    <dbReference type="NCBI Taxonomy" id="2744239"/>
    <lineage>
        <taxon>Bacteria</taxon>
        <taxon>Pseudomonadati</taxon>
        <taxon>Verrucomicrobiota</taxon>
        <taxon>Methylacidiphilae</taxon>
        <taxon>Methylacidiphilales</taxon>
        <taxon>Methylacidiphilaceae</taxon>
        <taxon>Candidatus Methylacidithermus</taxon>
    </lineage>
</organism>
<proteinExistence type="predicted"/>
<reference evidence="1" key="1">
    <citation type="submission" date="2021-02" db="EMBL/GenBank/DDBJ databases">
        <authorList>
            <person name="Cremers G."/>
            <person name="Picone N."/>
        </authorList>
    </citation>
    <scope>NUCLEOTIDE SEQUENCE</scope>
    <source>
        <strain evidence="1">PQ17</strain>
    </source>
</reference>
<name>A0A8J2BQA4_9BACT</name>
<protein>
    <submittedName>
        <fullName evidence="1">Uncharacterized protein</fullName>
    </submittedName>
</protein>
<evidence type="ECO:0000313" key="1">
    <source>
        <dbReference type="EMBL" id="CAF0701134.1"/>
    </source>
</evidence>
<dbReference type="EMBL" id="CAJNOB010000034">
    <property type="protein sequence ID" value="CAF0701134.1"/>
    <property type="molecule type" value="Genomic_DNA"/>
</dbReference>
<sequence length="163" mass="18317">MCVAKKTRETGLGALWGWRKKDLEEKELYRTIGWVKRGFRARWKRSSIARVASRERVWSLMIYPRVYLEGAGLEGVAGYGHSRVQRGGLAAGFSSQLRPMLKEFRFCWKNVAGNPGGFEDACGVSCETARRLGIQRSFLMEEGKSPSNVEALEGERASVCHLS</sequence>
<dbReference type="Proteomes" id="UP000663859">
    <property type="component" value="Unassembled WGS sequence"/>
</dbReference>
<evidence type="ECO:0000313" key="2">
    <source>
        <dbReference type="Proteomes" id="UP000663859"/>
    </source>
</evidence>